<sequence>ARHRRHGGARRIGRPARLPRLSRPRSRRPAADVVRGALRAPRGGQARRAHGRRLATAAAGRGRGARRRAEPSDARGRGLGRGRPARAVPDLRRRVRRAGPAARLPARHPRRRPAAAGAAPDAGPLADGAL</sequence>
<reference evidence="2" key="1">
    <citation type="submission" date="2020-02" db="EMBL/GenBank/DDBJ databases">
        <authorList>
            <person name="Meier V. D."/>
        </authorList>
    </citation>
    <scope>NUCLEOTIDE SEQUENCE</scope>
    <source>
        <strain evidence="2">AVDCRST_MAG79</strain>
    </source>
</reference>
<dbReference type="AlphaFoldDB" id="A0A6J4U6U1"/>
<feature type="compositionally biased region" description="Low complexity" evidence="1">
    <location>
        <begin position="35"/>
        <end position="44"/>
    </location>
</feature>
<feature type="compositionally biased region" description="Basic residues" evidence="1">
    <location>
        <begin position="1"/>
        <end position="14"/>
    </location>
</feature>
<name>A0A6J4U6U1_9ACTN</name>
<feature type="region of interest" description="Disordered" evidence="1">
    <location>
        <begin position="1"/>
        <end position="130"/>
    </location>
</feature>
<feature type="non-terminal residue" evidence="2">
    <location>
        <position position="130"/>
    </location>
</feature>
<organism evidence="2">
    <name type="scientific">uncultured Thermoleophilia bacterium</name>
    <dbReference type="NCBI Taxonomy" id="1497501"/>
    <lineage>
        <taxon>Bacteria</taxon>
        <taxon>Bacillati</taxon>
        <taxon>Actinomycetota</taxon>
        <taxon>Thermoleophilia</taxon>
        <taxon>environmental samples</taxon>
    </lineage>
</organism>
<gene>
    <name evidence="2" type="ORF">AVDCRST_MAG79-1743</name>
</gene>
<evidence type="ECO:0000313" key="2">
    <source>
        <dbReference type="EMBL" id="CAA9539746.1"/>
    </source>
</evidence>
<feature type="non-terminal residue" evidence="2">
    <location>
        <position position="1"/>
    </location>
</feature>
<protein>
    <submittedName>
        <fullName evidence="2">Uncharacterized protein</fullName>
    </submittedName>
</protein>
<feature type="compositionally biased region" description="Basic and acidic residues" evidence="1">
    <location>
        <begin position="67"/>
        <end position="76"/>
    </location>
</feature>
<feature type="compositionally biased region" description="Low complexity" evidence="1">
    <location>
        <begin position="114"/>
        <end position="130"/>
    </location>
</feature>
<evidence type="ECO:0000256" key="1">
    <source>
        <dbReference type="SAM" id="MobiDB-lite"/>
    </source>
</evidence>
<dbReference type="EMBL" id="CADCWC010000262">
    <property type="protein sequence ID" value="CAA9539746.1"/>
    <property type="molecule type" value="Genomic_DNA"/>
</dbReference>
<accession>A0A6J4U6U1</accession>
<proteinExistence type="predicted"/>